<dbReference type="RefSeq" id="WP_125175400.1">
    <property type="nucleotide sequence ID" value="NZ_JBHYBM010000378.1"/>
</dbReference>
<dbReference type="GO" id="GO:0016020">
    <property type="term" value="C:membrane"/>
    <property type="evidence" value="ECO:0007669"/>
    <property type="project" value="InterPro"/>
</dbReference>
<name>A0A426Q2L0_9CORY</name>
<keyword evidence="9" id="KW-1133">Transmembrane helix</keyword>
<reference evidence="12 13" key="1">
    <citation type="submission" date="2018-01" db="EMBL/GenBank/DDBJ databases">
        <title>Twenty Corynebacterium bovis Genomes.</title>
        <authorList>
            <person name="Gulvik C.A."/>
        </authorList>
    </citation>
    <scope>NUCLEOTIDE SEQUENCE [LARGE SCALE GENOMIC DNA]</scope>
    <source>
        <strain evidence="12 13">16-2004</strain>
    </source>
</reference>
<dbReference type="InterPro" id="IPR050482">
    <property type="entry name" value="Sensor_HK_TwoCompSys"/>
</dbReference>
<keyword evidence="9" id="KW-0472">Membrane</keyword>
<feature type="domain" description="Histidine kinase/HSP90-like ATPase" evidence="10">
    <location>
        <begin position="324"/>
        <end position="402"/>
    </location>
</feature>
<dbReference type="GO" id="GO:0000155">
    <property type="term" value="F:phosphorelay sensor kinase activity"/>
    <property type="evidence" value="ECO:0007669"/>
    <property type="project" value="InterPro"/>
</dbReference>
<keyword evidence="13" id="KW-1185">Reference proteome</keyword>
<feature type="transmembrane region" description="Helical" evidence="9">
    <location>
        <begin position="94"/>
        <end position="118"/>
    </location>
</feature>
<dbReference type="CDD" id="cd16917">
    <property type="entry name" value="HATPase_UhpB-NarQ-NarX-like"/>
    <property type="match status" value="1"/>
</dbReference>
<keyword evidence="9" id="KW-0812">Transmembrane</keyword>
<evidence type="ECO:0000256" key="9">
    <source>
        <dbReference type="SAM" id="Phobius"/>
    </source>
</evidence>
<comment type="caution">
    <text evidence="12">The sequence shown here is derived from an EMBL/GenBank/DDBJ whole genome shotgun (WGS) entry which is preliminary data.</text>
</comment>
<dbReference type="EMBL" id="PQNQ01000041">
    <property type="protein sequence ID" value="RRQ02274.1"/>
    <property type="molecule type" value="Genomic_DNA"/>
</dbReference>
<dbReference type="InterPro" id="IPR036890">
    <property type="entry name" value="HATPase_C_sf"/>
</dbReference>
<dbReference type="GO" id="GO:0005524">
    <property type="term" value="F:ATP binding"/>
    <property type="evidence" value="ECO:0007669"/>
    <property type="project" value="UniProtKB-KW"/>
</dbReference>
<keyword evidence="5" id="KW-0547">Nucleotide-binding</keyword>
<evidence type="ECO:0000256" key="1">
    <source>
        <dbReference type="ARBA" id="ARBA00000085"/>
    </source>
</evidence>
<sequence>MTASLRRVIGRPWWATAAVVAAAALAGVLTFMLSFGLWLDGQPDDVEPAGPEAAYTYATLAAWVVAVVTLPLAIHHDPREADPEHRFPGTRLTFIAGVVCTATGWSAAAGPLALVAFISMVSRRSVRWAVAAVVVTIAAVLLDLQFSPMDADRPENAAESVTYILLVFAMTIAALLFGVARGSRREQKLILHNRATLNDALLREREEGARRDERTRIARDMHDTISHRLSLIAVHAGALEYRRDLPPDRVAETAGIIHTEAERAVADLRTVLHALRDPSPEDPRGTVRQLVEQARDAGMDVSLEVTDGLRDDDLDRLSTLAVHTIHRTAQEALTNARKHAPGQPVTVTLGRARRGVRLTVSNPTPAVPVDAPGSGTGLVGLAERAELTGGTLTVTGPGAGTMTLELEVPWS</sequence>
<dbReference type="Gene3D" id="3.30.565.10">
    <property type="entry name" value="Histidine kinase-like ATPase, C-terminal domain"/>
    <property type="match status" value="1"/>
</dbReference>
<feature type="transmembrane region" description="Helical" evidence="9">
    <location>
        <begin position="54"/>
        <end position="74"/>
    </location>
</feature>
<dbReference type="Proteomes" id="UP000278422">
    <property type="component" value="Unassembled WGS sequence"/>
</dbReference>
<keyword evidence="8" id="KW-0902">Two-component regulatory system</keyword>
<proteinExistence type="predicted"/>
<evidence type="ECO:0000259" key="11">
    <source>
        <dbReference type="Pfam" id="PF07730"/>
    </source>
</evidence>
<keyword evidence="7" id="KW-0067">ATP-binding</keyword>
<accession>A0A426Q2L0</accession>
<feature type="domain" description="Signal transduction histidine kinase subgroup 3 dimerisation and phosphoacceptor" evidence="11">
    <location>
        <begin position="213"/>
        <end position="278"/>
    </location>
</feature>
<feature type="transmembrane region" description="Helical" evidence="9">
    <location>
        <begin position="162"/>
        <end position="180"/>
    </location>
</feature>
<evidence type="ECO:0000256" key="7">
    <source>
        <dbReference type="ARBA" id="ARBA00022840"/>
    </source>
</evidence>
<keyword evidence="6 12" id="KW-0418">Kinase</keyword>
<evidence type="ECO:0000313" key="13">
    <source>
        <dbReference type="Proteomes" id="UP000278422"/>
    </source>
</evidence>
<dbReference type="SUPFAM" id="SSF55874">
    <property type="entry name" value="ATPase domain of HSP90 chaperone/DNA topoisomerase II/histidine kinase"/>
    <property type="match status" value="1"/>
</dbReference>
<evidence type="ECO:0000256" key="8">
    <source>
        <dbReference type="ARBA" id="ARBA00023012"/>
    </source>
</evidence>
<dbReference type="InterPro" id="IPR011712">
    <property type="entry name" value="Sig_transdc_His_kin_sub3_dim/P"/>
</dbReference>
<feature type="transmembrane region" description="Helical" evidence="9">
    <location>
        <begin position="125"/>
        <end position="142"/>
    </location>
</feature>
<dbReference type="PANTHER" id="PTHR24421">
    <property type="entry name" value="NITRATE/NITRITE SENSOR PROTEIN NARX-RELATED"/>
    <property type="match status" value="1"/>
</dbReference>
<keyword evidence="3" id="KW-0597">Phosphoprotein</keyword>
<keyword evidence="4" id="KW-0808">Transferase</keyword>
<dbReference type="GO" id="GO:0046983">
    <property type="term" value="F:protein dimerization activity"/>
    <property type="evidence" value="ECO:0007669"/>
    <property type="project" value="InterPro"/>
</dbReference>
<protein>
    <recommendedName>
        <fullName evidence="2">histidine kinase</fullName>
        <ecNumber evidence="2">2.7.13.3</ecNumber>
    </recommendedName>
</protein>
<dbReference type="EC" id="2.7.13.3" evidence="2"/>
<evidence type="ECO:0000256" key="6">
    <source>
        <dbReference type="ARBA" id="ARBA00022777"/>
    </source>
</evidence>
<dbReference type="InterPro" id="IPR003594">
    <property type="entry name" value="HATPase_dom"/>
</dbReference>
<evidence type="ECO:0000256" key="2">
    <source>
        <dbReference type="ARBA" id="ARBA00012438"/>
    </source>
</evidence>
<evidence type="ECO:0000256" key="3">
    <source>
        <dbReference type="ARBA" id="ARBA00022553"/>
    </source>
</evidence>
<evidence type="ECO:0000256" key="5">
    <source>
        <dbReference type="ARBA" id="ARBA00022741"/>
    </source>
</evidence>
<evidence type="ECO:0000256" key="4">
    <source>
        <dbReference type="ARBA" id="ARBA00022679"/>
    </source>
</evidence>
<dbReference type="Pfam" id="PF07730">
    <property type="entry name" value="HisKA_3"/>
    <property type="match status" value="1"/>
</dbReference>
<gene>
    <name evidence="12" type="ORF">CXF42_10040</name>
</gene>
<dbReference type="Pfam" id="PF02518">
    <property type="entry name" value="HATPase_c"/>
    <property type="match status" value="1"/>
</dbReference>
<dbReference type="PANTHER" id="PTHR24421:SF10">
    <property type="entry name" value="NITRATE_NITRITE SENSOR PROTEIN NARQ"/>
    <property type="match status" value="1"/>
</dbReference>
<evidence type="ECO:0000313" key="12">
    <source>
        <dbReference type="EMBL" id="RRQ02274.1"/>
    </source>
</evidence>
<feature type="transmembrane region" description="Helical" evidence="9">
    <location>
        <begin position="12"/>
        <end position="33"/>
    </location>
</feature>
<dbReference type="AlphaFoldDB" id="A0A426Q2L0"/>
<evidence type="ECO:0000259" key="10">
    <source>
        <dbReference type="Pfam" id="PF02518"/>
    </source>
</evidence>
<dbReference type="Gene3D" id="1.20.5.1930">
    <property type="match status" value="1"/>
</dbReference>
<organism evidence="12 13">
    <name type="scientific">Corynebacterium bovis</name>
    <dbReference type="NCBI Taxonomy" id="36808"/>
    <lineage>
        <taxon>Bacteria</taxon>
        <taxon>Bacillati</taxon>
        <taxon>Actinomycetota</taxon>
        <taxon>Actinomycetes</taxon>
        <taxon>Mycobacteriales</taxon>
        <taxon>Corynebacteriaceae</taxon>
        <taxon>Corynebacterium</taxon>
    </lineage>
</organism>
<comment type="catalytic activity">
    <reaction evidence="1">
        <text>ATP + protein L-histidine = ADP + protein N-phospho-L-histidine.</text>
        <dbReference type="EC" id="2.7.13.3"/>
    </reaction>
</comment>